<dbReference type="Proteomes" id="UP000254191">
    <property type="component" value="Unassembled WGS sequence"/>
</dbReference>
<evidence type="ECO:0000313" key="3">
    <source>
        <dbReference type="Proteomes" id="UP000254191"/>
    </source>
</evidence>
<feature type="transmembrane region" description="Helical" evidence="1">
    <location>
        <begin position="39"/>
        <end position="59"/>
    </location>
</feature>
<proteinExistence type="predicted"/>
<accession>A0A379GBR2</accession>
<organism evidence="2 3">
    <name type="scientific">Proteus mirabilis</name>
    <dbReference type="NCBI Taxonomy" id="584"/>
    <lineage>
        <taxon>Bacteria</taxon>
        <taxon>Pseudomonadati</taxon>
        <taxon>Pseudomonadota</taxon>
        <taxon>Gammaproteobacteria</taxon>
        <taxon>Enterobacterales</taxon>
        <taxon>Morganellaceae</taxon>
        <taxon>Proteus</taxon>
    </lineage>
</organism>
<reference evidence="2 3" key="1">
    <citation type="submission" date="2018-06" db="EMBL/GenBank/DDBJ databases">
        <authorList>
            <consortium name="Pathogen Informatics"/>
            <person name="Doyle S."/>
        </authorList>
    </citation>
    <scope>NUCLEOTIDE SEQUENCE [LARGE SCALE GENOMIC DNA]</scope>
    <source>
        <strain evidence="2 3">NCTC11938</strain>
    </source>
</reference>
<keyword evidence="1" id="KW-1133">Transmembrane helix</keyword>
<gene>
    <name evidence="2" type="primary">hyfB_2</name>
    <name evidence="2" type="ORF">NCTC11938_02707</name>
</gene>
<dbReference type="GO" id="GO:0016491">
    <property type="term" value="F:oxidoreductase activity"/>
    <property type="evidence" value="ECO:0007669"/>
    <property type="project" value="UniProtKB-KW"/>
</dbReference>
<dbReference type="EC" id="1.-.-.-" evidence="2"/>
<keyword evidence="2" id="KW-0560">Oxidoreductase</keyword>
<evidence type="ECO:0000313" key="2">
    <source>
        <dbReference type="EMBL" id="SUC38440.1"/>
    </source>
</evidence>
<dbReference type="EMBL" id="UGTS01000005">
    <property type="protein sequence ID" value="SUC38440.1"/>
    <property type="molecule type" value="Genomic_DNA"/>
</dbReference>
<dbReference type="AlphaFoldDB" id="A0A379GBR2"/>
<name>A0A379GBR2_PROMI</name>
<keyword evidence="1" id="KW-0812">Transmembrane</keyword>
<protein>
    <submittedName>
        <fullName evidence="2">Hydrogenase 4 subunit B</fullName>
        <ecNumber evidence="2">1.-.-.-</ecNumber>
    </submittedName>
</protein>
<sequence>MRQLLPILQCHLAKTSALTVTQGAILVPDSASQAMFSPALTFILLIALPLIPFLIYLGLKGGQPAFRRKR</sequence>
<evidence type="ECO:0000256" key="1">
    <source>
        <dbReference type="SAM" id="Phobius"/>
    </source>
</evidence>
<keyword evidence="1" id="KW-0472">Membrane</keyword>